<sequence length="232" mass="25189">MKPLKTISFLFFTSLLILSCVENDFINDLIDERISINNPIDEIQINDTYQLNATFFNNVGQEEQVTLNWSSSNAAVATIDNQGLLSAISEGTANIGVSVTLEDGSTISETKEITVTTEAVDNGGPVSKSGMIISTSSYTLTGDFTISEIENSQNLDLQIEGNYQASTSLPGLYLYLSNNPNSISGALEVGAVQVFNGAHSYTIPETAINDYKYLLYWCKPFSVKVGHGEIND</sequence>
<dbReference type="InterPro" id="IPR008964">
    <property type="entry name" value="Invasin/intimin_cell_adhesion"/>
</dbReference>
<dbReference type="Proteomes" id="UP001597508">
    <property type="component" value="Unassembled WGS sequence"/>
</dbReference>
<dbReference type="SUPFAM" id="SSF49373">
    <property type="entry name" value="Invasin/intimin cell-adhesion fragments"/>
    <property type="match status" value="1"/>
</dbReference>
<dbReference type="Pfam" id="PF02368">
    <property type="entry name" value="Big_2"/>
    <property type="match status" value="1"/>
</dbReference>
<dbReference type="SMART" id="SM00635">
    <property type="entry name" value="BID_2"/>
    <property type="match status" value="1"/>
</dbReference>
<evidence type="ECO:0000313" key="2">
    <source>
        <dbReference type="EMBL" id="MFD2566126.1"/>
    </source>
</evidence>
<dbReference type="Pfam" id="PF10517">
    <property type="entry name" value="DM13"/>
    <property type="match status" value="1"/>
</dbReference>
<feature type="domain" description="DM13" evidence="1">
    <location>
        <begin position="124"/>
        <end position="231"/>
    </location>
</feature>
<comment type="caution">
    <text evidence="2">The sequence shown here is derived from an EMBL/GenBank/DDBJ whole genome shotgun (WGS) entry which is preliminary data.</text>
</comment>
<proteinExistence type="predicted"/>
<dbReference type="RefSeq" id="WP_379664847.1">
    <property type="nucleotide sequence ID" value="NZ_JBHULH010000001.1"/>
</dbReference>
<dbReference type="EMBL" id="JBHULH010000001">
    <property type="protein sequence ID" value="MFD2566126.1"/>
    <property type="molecule type" value="Genomic_DNA"/>
</dbReference>
<dbReference type="PROSITE" id="PS51549">
    <property type="entry name" value="DM13"/>
    <property type="match status" value="1"/>
</dbReference>
<name>A0ABW5LPR9_9FLAO</name>
<dbReference type="PROSITE" id="PS51257">
    <property type="entry name" value="PROKAR_LIPOPROTEIN"/>
    <property type="match status" value="1"/>
</dbReference>
<reference evidence="3" key="1">
    <citation type="journal article" date="2019" name="Int. J. Syst. Evol. Microbiol.">
        <title>The Global Catalogue of Microorganisms (GCM) 10K type strain sequencing project: providing services to taxonomists for standard genome sequencing and annotation.</title>
        <authorList>
            <consortium name="The Broad Institute Genomics Platform"/>
            <consortium name="The Broad Institute Genome Sequencing Center for Infectious Disease"/>
            <person name="Wu L."/>
            <person name="Ma J."/>
        </authorList>
    </citation>
    <scope>NUCLEOTIDE SEQUENCE [LARGE SCALE GENOMIC DNA]</scope>
    <source>
        <strain evidence="3">KCTC 52127</strain>
    </source>
</reference>
<gene>
    <name evidence="2" type="ORF">ACFSRZ_02005</name>
</gene>
<dbReference type="InterPro" id="IPR003343">
    <property type="entry name" value="Big_2"/>
</dbReference>
<organism evidence="2 3">
    <name type="scientific">Pseudotenacibaculum haliotis</name>
    <dbReference type="NCBI Taxonomy" id="1862138"/>
    <lineage>
        <taxon>Bacteria</taxon>
        <taxon>Pseudomonadati</taxon>
        <taxon>Bacteroidota</taxon>
        <taxon>Flavobacteriia</taxon>
        <taxon>Flavobacteriales</taxon>
        <taxon>Flavobacteriaceae</taxon>
        <taxon>Pseudotenacibaculum</taxon>
    </lineage>
</organism>
<keyword evidence="3" id="KW-1185">Reference proteome</keyword>
<accession>A0ABW5LPR9</accession>
<dbReference type="Gene3D" id="2.60.40.1080">
    <property type="match status" value="1"/>
</dbReference>
<protein>
    <submittedName>
        <fullName evidence="2">Ig-like domain-containing protein</fullName>
    </submittedName>
</protein>
<dbReference type="InterPro" id="IPR019545">
    <property type="entry name" value="DM13_domain"/>
</dbReference>
<evidence type="ECO:0000313" key="3">
    <source>
        <dbReference type="Proteomes" id="UP001597508"/>
    </source>
</evidence>
<evidence type="ECO:0000259" key="1">
    <source>
        <dbReference type="PROSITE" id="PS51549"/>
    </source>
</evidence>